<gene>
    <name evidence="1" type="ORF">F960_01450</name>
</gene>
<organism evidence="1 2">
    <name type="scientific">Acinetobacter gerneri DSM 14967 = CIP 107464 = MTCC 9824</name>
    <dbReference type="NCBI Taxonomy" id="1120926"/>
    <lineage>
        <taxon>Bacteria</taxon>
        <taxon>Pseudomonadati</taxon>
        <taxon>Pseudomonadota</taxon>
        <taxon>Gammaproteobacteria</taxon>
        <taxon>Moraxellales</taxon>
        <taxon>Moraxellaceae</taxon>
        <taxon>Acinetobacter</taxon>
    </lineage>
</organism>
<sequence>MDNMNLKKEILLNCKRNDSQCINSYLKKGLSELKKNYYDVESLKNKILYPIDVDPSCYKDQALIFIDTQKKQITFYKKCNSEKVVFKIVNIFGHDPDMPLNYMLTVNGDMDGDGEKDKSFIFTPIGKRKWVIITNGDMVYGREGSHITEISIGKSYKIRGE</sequence>
<dbReference type="OrthoDB" id="10006713at2"/>
<accession>N8ZRK2</accession>
<dbReference type="HOGENOM" id="CLU_1640121_0_0_6"/>
<name>N8ZRK2_9GAMM</name>
<proteinExistence type="predicted"/>
<comment type="caution">
    <text evidence="1">The sequence shown here is derived from an EMBL/GenBank/DDBJ whole genome shotgun (WGS) entry which is preliminary data.</text>
</comment>
<reference evidence="1 2" key="1">
    <citation type="submission" date="2013-02" db="EMBL/GenBank/DDBJ databases">
        <title>The Genome Sequence of Acinetobacter gerneri CIP 107464.</title>
        <authorList>
            <consortium name="The Broad Institute Genome Sequencing Platform"/>
            <consortium name="The Broad Institute Genome Sequencing Center for Infectious Disease"/>
            <person name="Cerqueira G."/>
            <person name="Feldgarden M."/>
            <person name="Courvalin P."/>
            <person name="Perichon B."/>
            <person name="Grillot-Courvalin C."/>
            <person name="Clermont D."/>
            <person name="Rocha E."/>
            <person name="Yoon E.-J."/>
            <person name="Nemec A."/>
            <person name="Walker B."/>
            <person name="Young S.K."/>
            <person name="Zeng Q."/>
            <person name="Gargeya S."/>
            <person name="Fitzgerald M."/>
            <person name="Haas B."/>
            <person name="Abouelleil A."/>
            <person name="Alvarado L."/>
            <person name="Arachchi H.M."/>
            <person name="Berlin A.M."/>
            <person name="Chapman S.B."/>
            <person name="Dewar J."/>
            <person name="Goldberg J."/>
            <person name="Griggs A."/>
            <person name="Gujja S."/>
            <person name="Hansen M."/>
            <person name="Howarth C."/>
            <person name="Imamovic A."/>
            <person name="Larimer J."/>
            <person name="McCowan C."/>
            <person name="Murphy C."/>
            <person name="Neiman D."/>
            <person name="Pearson M."/>
            <person name="Priest M."/>
            <person name="Roberts A."/>
            <person name="Saif S."/>
            <person name="Shea T."/>
            <person name="Sisk P."/>
            <person name="Sykes S."/>
            <person name="Wortman J."/>
            <person name="Nusbaum C."/>
            <person name="Birren B."/>
        </authorList>
    </citation>
    <scope>NUCLEOTIDE SEQUENCE [LARGE SCALE GENOMIC DNA]</scope>
    <source>
        <strain evidence="1 2">CIP 107464</strain>
    </source>
</reference>
<evidence type="ECO:0000313" key="2">
    <source>
        <dbReference type="Proteomes" id="UP000013117"/>
    </source>
</evidence>
<dbReference type="AlphaFoldDB" id="N8ZRK2"/>
<dbReference type="EMBL" id="APPN01000058">
    <property type="protein sequence ID" value="ENV34383.1"/>
    <property type="molecule type" value="Genomic_DNA"/>
</dbReference>
<dbReference type="Proteomes" id="UP000013117">
    <property type="component" value="Unassembled WGS sequence"/>
</dbReference>
<evidence type="ECO:0000313" key="1">
    <source>
        <dbReference type="EMBL" id="ENV34383.1"/>
    </source>
</evidence>
<dbReference type="RefSeq" id="WP_004860710.1">
    <property type="nucleotide sequence ID" value="NZ_ASYY01000038.1"/>
</dbReference>
<keyword evidence="2" id="KW-1185">Reference proteome</keyword>
<protein>
    <submittedName>
        <fullName evidence="1">Uncharacterized protein</fullName>
    </submittedName>
</protein>
<dbReference type="PATRIC" id="fig|1120926.3.peg.1390"/>